<name>A0A834Z1D9_TETSI</name>
<reference evidence="4 5" key="1">
    <citation type="submission" date="2020-04" db="EMBL/GenBank/DDBJ databases">
        <title>Plant Genome Project.</title>
        <authorList>
            <person name="Zhang R.-G."/>
        </authorList>
    </citation>
    <scope>NUCLEOTIDE SEQUENCE [LARGE SCALE GENOMIC DNA]</scope>
    <source>
        <strain evidence="4">YNK0</strain>
        <tissue evidence="4">Leaf</tissue>
    </source>
</reference>
<dbReference type="Pfam" id="PF00234">
    <property type="entry name" value="Tryp_alpha_amyl"/>
    <property type="match status" value="1"/>
</dbReference>
<protein>
    <recommendedName>
        <fullName evidence="1">Non-specific lipid-transfer protein</fullName>
    </recommendedName>
</protein>
<evidence type="ECO:0000256" key="1">
    <source>
        <dbReference type="RuleBase" id="RU000628"/>
    </source>
</evidence>
<dbReference type="SMART" id="SM00499">
    <property type="entry name" value="AAI"/>
    <property type="match status" value="1"/>
</dbReference>
<keyword evidence="1" id="KW-0813">Transport</keyword>
<dbReference type="CDD" id="cd01960">
    <property type="entry name" value="nsLTP1"/>
    <property type="match status" value="1"/>
</dbReference>
<evidence type="ECO:0000313" key="4">
    <source>
        <dbReference type="EMBL" id="KAF8398570.1"/>
    </source>
</evidence>
<dbReference type="Proteomes" id="UP000655225">
    <property type="component" value="Unassembled WGS sequence"/>
</dbReference>
<dbReference type="PROSITE" id="PS00597">
    <property type="entry name" value="PLANT_LTP"/>
    <property type="match status" value="1"/>
</dbReference>
<dbReference type="PANTHER" id="PTHR33076">
    <property type="entry name" value="NON-SPECIFIC LIPID-TRANSFER PROTEIN 2-RELATED"/>
    <property type="match status" value="1"/>
</dbReference>
<keyword evidence="1" id="KW-0446">Lipid-binding</keyword>
<dbReference type="InterPro" id="IPR000528">
    <property type="entry name" value="Plant_nsLTP"/>
</dbReference>
<keyword evidence="5" id="KW-1185">Reference proteome</keyword>
<comment type="function">
    <text evidence="1">Plant non-specific lipid-transfer proteins transfer phospholipids as well as galactolipids across membranes. May play a role in wax or cutin deposition in the cell walls of expanding epidermal cells and certain secretory tissues.</text>
</comment>
<evidence type="ECO:0000259" key="3">
    <source>
        <dbReference type="SMART" id="SM00499"/>
    </source>
</evidence>
<evidence type="ECO:0000313" key="5">
    <source>
        <dbReference type="Proteomes" id="UP000655225"/>
    </source>
</evidence>
<dbReference type="InterPro" id="IPR036312">
    <property type="entry name" value="Bifun_inhib/LTP/seed_sf"/>
</dbReference>
<dbReference type="PRINTS" id="PR00382">
    <property type="entry name" value="LIPIDTRNSFER"/>
</dbReference>
<dbReference type="Gene3D" id="1.10.110.10">
    <property type="entry name" value="Plant lipid-transfer and hydrophobic proteins"/>
    <property type="match status" value="1"/>
</dbReference>
<feature type="domain" description="Bifunctional inhibitor/plant lipid transfer protein/seed storage helical" evidence="3">
    <location>
        <begin position="34"/>
        <end position="118"/>
    </location>
</feature>
<comment type="similarity">
    <text evidence="1">Belongs to the plant LTP family.</text>
</comment>
<proteinExistence type="inferred from homology"/>
<keyword evidence="2" id="KW-0732">Signal</keyword>
<dbReference type="GO" id="GO:0006869">
    <property type="term" value="P:lipid transport"/>
    <property type="evidence" value="ECO:0007669"/>
    <property type="project" value="InterPro"/>
</dbReference>
<sequence>MTMKPSSVTAVSAMAVLMVVLLLVAPASEAAITCSDVAKDLQPCLNYLRSGSGKPPSPCCAGVAKLSSAASTTADRRAACACIKTQAQKINPIVALAQSLPGNCGVSLSFAVSASVDCSKIS</sequence>
<comment type="caution">
    <text evidence="4">The sequence shown here is derived from an EMBL/GenBank/DDBJ whole genome shotgun (WGS) entry which is preliminary data.</text>
</comment>
<dbReference type="InterPro" id="IPR016140">
    <property type="entry name" value="Bifunc_inhib/LTP/seed_store"/>
</dbReference>
<dbReference type="AlphaFoldDB" id="A0A834Z1D9"/>
<dbReference type="GO" id="GO:0008289">
    <property type="term" value="F:lipid binding"/>
    <property type="evidence" value="ECO:0007669"/>
    <property type="project" value="UniProtKB-KW"/>
</dbReference>
<accession>A0A834Z1D9</accession>
<evidence type="ECO:0000256" key="2">
    <source>
        <dbReference type="SAM" id="SignalP"/>
    </source>
</evidence>
<dbReference type="EMBL" id="JABCRI010000011">
    <property type="protein sequence ID" value="KAF8398570.1"/>
    <property type="molecule type" value="Genomic_DNA"/>
</dbReference>
<feature type="chain" id="PRO_5032649423" description="Non-specific lipid-transfer protein" evidence="2">
    <location>
        <begin position="31"/>
        <end position="122"/>
    </location>
</feature>
<organism evidence="4 5">
    <name type="scientific">Tetracentron sinense</name>
    <name type="common">Spur-leaf</name>
    <dbReference type="NCBI Taxonomy" id="13715"/>
    <lineage>
        <taxon>Eukaryota</taxon>
        <taxon>Viridiplantae</taxon>
        <taxon>Streptophyta</taxon>
        <taxon>Embryophyta</taxon>
        <taxon>Tracheophyta</taxon>
        <taxon>Spermatophyta</taxon>
        <taxon>Magnoliopsida</taxon>
        <taxon>Trochodendrales</taxon>
        <taxon>Trochodendraceae</taxon>
        <taxon>Tetracentron</taxon>
    </lineage>
</organism>
<dbReference type="OrthoDB" id="1920459at2759"/>
<dbReference type="OMA" id="KTACNCI"/>
<dbReference type="SUPFAM" id="SSF47699">
    <property type="entry name" value="Bifunctional inhibitor/lipid-transfer protein/seed storage 2S albumin"/>
    <property type="match status" value="1"/>
</dbReference>
<gene>
    <name evidence="4" type="ORF">HHK36_017501</name>
</gene>
<feature type="signal peptide" evidence="2">
    <location>
        <begin position="1"/>
        <end position="30"/>
    </location>
</feature>